<evidence type="ECO:0000256" key="6">
    <source>
        <dbReference type="ARBA" id="ARBA00022679"/>
    </source>
</evidence>
<evidence type="ECO:0000256" key="9">
    <source>
        <dbReference type="ARBA" id="ARBA00022777"/>
    </source>
</evidence>
<keyword evidence="12" id="KW-0902">Two-component regulatory system</keyword>
<dbReference type="InterPro" id="IPR000014">
    <property type="entry name" value="PAS"/>
</dbReference>
<dbReference type="PRINTS" id="PR00344">
    <property type="entry name" value="BCTRLSENSOR"/>
</dbReference>
<sequence length="752" mass="83462">MDVAATESEIGEQKGSWLARERESGRFYRYAAIVTAVVLAATVAFSIWLLQRPARPGSLLKAPLIAALLIANLIPAIALMVLLARRIAMQRAERGGVGSGRLHTRLVAQFSVIAAVPTVLVAIFASLLFQSGLEFWFSDRARGMLENSVQLARETYNDEVERVSANTVAMSKDLAGYLEQVPIDDPRFVEAFSKVQVYQRELSEAIIFTYGPDKQIRTLVLVNPYDRPLDRVITPDKIAALQTKETVAVNSSDRIGALTRLNYGPTTYLYAARVFDPDFQAQIDRANAVLHDYQALLARSRVNQLRFNAALLLGALLIVALAILAAMRLADRLVRPVGQLAEAAGRIEQGDFTARVPITRTEDEIQTLAHAFNQMTDRLQEQTGELRAANTQLDTRRAFIEAVLSSVTAGVVALDARNKILLSNKSAAALLKPEKETLEGTALSKLSPELAEFMHGDEREANVDVEAGAGRRTLAVKRVRYQDGAVLTFDDITDQLSDQRSAAWSDIARRVAHEIKNPLTPIQLAAERLQRRFGKEVQSDPETFDRLTGTIVRQVGDLRRMVDEFSNFARMPKPVFRSENVHDIARQALFLHEVAHPEIKFLLEPPTGDYPMICDRRQLGQALTNVVKNAVEAIESRRSRGEHHLSGDRVELRLRRDGDQLIIDVMDTGIGLPADRERLTEPYMTTRVRGTGLGLAIVKKIVEEHCGEIAFLDRQGGGTHVRIAFDVDKLADRQAEGPEPQSDNESEDGTYI</sequence>
<keyword evidence="11 15" id="KW-1133">Transmembrane helix</keyword>
<evidence type="ECO:0000256" key="14">
    <source>
        <dbReference type="SAM" id="MobiDB-lite"/>
    </source>
</evidence>
<keyword evidence="7 15" id="KW-0812">Transmembrane</keyword>
<dbReference type="InterPro" id="IPR005467">
    <property type="entry name" value="His_kinase_dom"/>
</dbReference>
<evidence type="ECO:0000313" key="20">
    <source>
        <dbReference type="Proteomes" id="UP001165343"/>
    </source>
</evidence>
<protein>
    <recommendedName>
        <fullName evidence="3">histidine kinase</fullName>
        <ecNumber evidence="3">2.7.13.3</ecNumber>
    </recommendedName>
</protein>
<dbReference type="InterPro" id="IPR003661">
    <property type="entry name" value="HisK_dim/P_dom"/>
</dbReference>
<name>A0ABT0RD97_9SPHN</name>
<dbReference type="Pfam" id="PF00512">
    <property type="entry name" value="HisKA"/>
    <property type="match status" value="1"/>
</dbReference>
<evidence type="ECO:0000256" key="2">
    <source>
        <dbReference type="ARBA" id="ARBA00004651"/>
    </source>
</evidence>
<dbReference type="PROSITE" id="PS50112">
    <property type="entry name" value="PAS"/>
    <property type="match status" value="1"/>
</dbReference>
<evidence type="ECO:0000259" key="17">
    <source>
        <dbReference type="PROSITE" id="PS50112"/>
    </source>
</evidence>
<dbReference type="RefSeq" id="WP_249867204.1">
    <property type="nucleotide sequence ID" value="NZ_JAMGBC010000001.1"/>
</dbReference>
<dbReference type="InterPro" id="IPR045671">
    <property type="entry name" value="NtrY-like_N"/>
</dbReference>
<evidence type="ECO:0000256" key="13">
    <source>
        <dbReference type="ARBA" id="ARBA00023136"/>
    </source>
</evidence>
<comment type="subcellular location">
    <subcellularLocation>
        <location evidence="2">Cell membrane</location>
        <topology evidence="2">Multi-pass membrane protein</topology>
    </subcellularLocation>
</comment>
<evidence type="ECO:0000256" key="7">
    <source>
        <dbReference type="ARBA" id="ARBA00022692"/>
    </source>
</evidence>
<dbReference type="GO" id="GO:0005524">
    <property type="term" value="F:ATP binding"/>
    <property type="evidence" value="ECO:0007669"/>
    <property type="project" value="UniProtKB-KW"/>
</dbReference>
<evidence type="ECO:0000256" key="15">
    <source>
        <dbReference type="SAM" id="Phobius"/>
    </source>
</evidence>
<dbReference type="SUPFAM" id="SSF55874">
    <property type="entry name" value="ATPase domain of HSP90 chaperone/DNA topoisomerase II/histidine kinase"/>
    <property type="match status" value="1"/>
</dbReference>
<evidence type="ECO:0000259" key="16">
    <source>
        <dbReference type="PROSITE" id="PS50109"/>
    </source>
</evidence>
<dbReference type="Pfam" id="PF00672">
    <property type="entry name" value="HAMP"/>
    <property type="match status" value="1"/>
</dbReference>
<comment type="catalytic activity">
    <reaction evidence="1">
        <text>ATP + protein L-histidine = ADP + protein N-phospho-L-histidine.</text>
        <dbReference type="EC" id="2.7.13.3"/>
    </reaction>
</comment>
<feature type="domain" description="HAMP" evidence="18">
    <location>
        <begin position="331"/>
        <end position="384"/>
    </location>
</feature>
<dbReference type="EC" id="2.7.13.3" evidence="3"/>
<keyword evidence="5" id="KW-0597">Phosphoprotein</keyword>
<reference evidence="19" key="1">
    <citation type="submission" date="2022-05" db="EMBL/GenBank/DDBJ databases">
        <authorList>
            <person name="Jo J.-H."/>
            <person name="Im W.-T."/>
        </authorList>
    </citation>
    <scope>NUCLEOTIDE SEQUENCE</scope>
    <source>
        <strain evidence="19">RG327</strain>
    </source>
</reference>
<dbReference type="InterPro" id="IPR004358">
    <property type="entry name" value="Sig_transdc_His_kin-like_C"/>
</dbReference>
<dbReference type="PANTHER" id="PTHR42878:SF7">
    <property type="entry name" value="SENSOR HISTIDINE KINASE GLRK"/>
    <property type="match status" value="1"/>
</dbReference>
<dbReference type="InterPro" id="IPR036890">
    <property type="entry name" value="HATPase_C_sf"/>
</dbReference>
<dbReference type="PIRSF" id="PIRSF037532">
    <property type="entry name" value="STHK_NtrY"/>
    <property type="match status" value="1"/>
</dbReference>
<dbReference type="Gene3D" id="6.10.340.10">
    <property type="match status" value="1"/>
</dbReference>
<feature type="transmembrane region" description="Helical" evidence="15">
    <location>
        <begin position="307"/>
        <end position="327"/>
    </location>
</feature>
<keyword evidence="4" id="KW-1003">Cell membrane</keyword>
<dbReference type="PROSITE" id="PS50885">
    <property type="entry name" value="HAMP"/>
    <property type="match status" value="1"/>
</dbReference>
<evidence type="ECO:0000256" key="4">
    <source>
        <dbReference type="ARBA" id="ARBA00022475"/>
    </source>
</evidence>
<dbReference type="InterPro" id="IPR017232">
    <property type="entry name" value="NtrY"/>
</dbReference>
<keyword evidence="9" id="KW-0418">Kinase</keyword>
<keyword evidence="10 19" id="KW-0067">ATP-binding</keyword>
<dbReference type="SUPFAM" id="SSF55785">
    <property type="entry name" value="PYP-like sensor domain (PAS domain)"/>
    <property type="match status" value="1"/>
</dbReference>
<evidence type="ECO:0000256" key="1">
    <source>
        <dbReference type="ARBA" id="ARBA00000085"/>
    </source>
</evidence>
<feature type="compositionally biased region" description="Acidic residues" evidence="14">
    <location>
        <begin position="742"/>
        <end position="752"/>
    </location>
</feature>
<dbReference type="EMBL" id="JAMGBC010000001">
    <property type="protein sequence ID" value="MCL6678239.1"/>
    <property type="molecule type" value="Genomic_DNA"/>
</dbReference>
<dbReference type="CDD" id="cd06225">
    <property type="entry name" value="HAMP"/>
    <property type="match status" value="1"/>
</dbReference>
<organism evidence="19 20">
    <name type="scientific">Sphingomonas anseongensis</name>
    <dbReference type="NCBI Taxonomy" id="2908207"/>
    <lineage>
        <taxon>Bacteria</taxon>
        <taxon>Pseudomonadati</taxon>
        <taxon>Pseudomonadota</taxon>
        <taxon>Alphaproteobacteria</taxon>
        <taxon>Sphingomonadales</taxon>
        <taxon>Sphingomonadaceae</taxon>
        <taxon>Sphingomonas</taxon>
    </lineage>
</organism>
<dbReference type="SUPFAM" id="SSF158472">
    <property type="entry name" value="HAMP domain-like"/>
    <property type="match status" value="1"/>
</dbReference>
<dbReference type="SMART" id="SM00387">
    <property type="entry name" value="HATPase_c"/>
    <property type="match status" value="1"/>
</dbReference>
<feature type="domain" description="PAS" evidence="17">
    <location>
        <begin position="396"/>
        <end position="460"/>
    </location>
</feature>
<dbReference type="InterPro" id="IPR003660">
    <property type="entry name" value="HAMP_dom"/>
</dbReference>
<dbReference type="Gene3D" id="1.10.287.130">
    <property type="match status" value="1"/>
</dbReference>
<feature type="region of interest" description="Disordered" evidence="14">
    <location>
        <begin position="733"/>
        <end position="752"/>
    </location>
</feature>
<evidence type="ECO:0000256" key="10">
    <source>
        <dbReference type="ARBA" id="ARBA00022840"/>
    </source>
</evidence>
<dbReference type="Proteomes" id="UP001165343">
    <property type="component" value="Unassembled WGS sequence"/>
</dbReference>
<dbReference type="InterPro" id="IPR035965">
    <property type="entry name" value="PAS-like_dom_sf"/>
</dbReference>
<accession>A0ABT0RD97</accession>
<dbReference type="Pfam" id="PF02518">
    <property type="entry name" value="HATPase_c"/>
    <property type="match status" value="1"/>
</dbReference>
<keyword evidence="13 15" id="KW-0472">Membrane</keyword>
<dbReference type="Pfam" id="PF19312">
    <property type="entry name" value="NtrY_N"/>
    <property type="match status" value="1"/>
</dbReference>
<comment type="caution">
    <text evidence="19">The sequence shown here is derived from an EMBL/GenBank/DDBJ whole genome shotgun (WGS) entry which is preliminary data.</text>
</comment>
<evidence type="ECO:0000256" key="11">
    <source>
        <dbReference type="ARBA" id="ARBA00022989"/>
    </source>
</evidence>
<feature type="domain" description="Histidine kinase" evidence="16">
    <location>
        <begin position="510"/>
        <end position="729"/>
    </location>
</feature>
<evidence type="ECO:0000313" key="19">
    <source>
        <dbReference type="EMBL" id="MCL6678239.1"/>
    </source>
</evidence>
<dbReference type="Gene3D" id="3.30.450.20">
    <property type="entry name" value="PAS domain"/>
    <property type="match status" value="1"/>
</dbReference>
<feature type="transmembrane region" description="Helical" evidence="15">
    <location>
        <begin position="27"/>
        <end position="50"/>
    </location>
</feature>
<keyword evidence="6" id="KW-0808">Transferase</keyword>
<dbReference type="PROSITE" id="PS50109">
    <property type="entry name" value="HIS_KIN"/>
    <property type="match status" value="1"/>
</dbReference>
<feature type="transmembrane region" description="Helical" evidence="15">
    <location>
        <begin position="62"/>
        <end position="85"/>
    </location>
</feature>
<dbReference type="InterPro" id="IPR003594">
    <property type="entry name" value="HATPase_dom"/>
</dbReference>
<gene>
    <name evidence="19" type="ORF">LZ519_02755</name>
</gene>
<dbReference type="InterPro" id="IPR036097">
    <property type="entry name" value="HisK_dim/P_sf"/>
</dbReference>
<dbReference type="SMART" id="SM00304">
    <property type="entry name" value="HAMP"/>
    <property type="match status" value="1"/>
</dbReference>
<dbReference type="SMART" id="SM00388">
    <property type="entry name" value="HisKA"/>
    <property type="match status" value="1"/>
</dbReference>
<proteinExistence type="predicted"/>
<dbReference type="CDD" id="cd00082">
    <property type="entry name" value="HisKA"/>
    <property type="match status" value="1"/>
</dbReference>
<dbReference type="Gene3D" id="3.30.565.10">
    <property type="entry name" value="Histidine kinase-like ATPase, C-terminal domain"/>
    <property type="match status" value="1"/>
</dbReference>
<dbReference type="SUPFAM" id="SSF47384">
    <property type="entry name" value="Homodimeric domain of signal transducing histidine kinase"/>
    <property type="match status" value="1"/>
</dbReference>
<keyword evidence="8" id="KW-0547">Nucleotide-binding</keyword>
<keyword evidence="20" id="KW-1185">Reference proteome</keyword>
<dbReference type="PANTHER" id="PTHR42878">
    <property type="entry name" value="TWO-COMPONENT HISTIDINE KINASE"/>
    <property type="match status" value="1"/>
</dbReference>
<evidence type="ECO:0000256" key="12">
    <source>
        <dbReference type="ARBA" id="ARBA00023012"/>
    </source>
</evidence>
<evidence type="ECO:0000256" key="3">
    <source>
        <dbReference type="ARBA" id="ARBA00012438"/>
    </source>
</evidence>
<evidence type="ECO:0000259" key="18">
    <source>
        <dbReference type="PROSITE" id="PS50885"/>
    </source>
</evidence>
<evidence type="ECO:0000256" key="8">
    <source>
        <dbReference type="ARBA" id="ARBA00022741"/>
    </source>
</evidence>
<dbReference type="InterPro" id="IPR050351">
    <property type="entry name" value="BphY/WalK/GraS-like"/>
</dbReference>
<evidence type="ECO:0000256" key="5">
    <source>
        <dbReference type="ARBA" id="ARBA00022553"/>
    </source>
</evidence>